<proteinExistence type="predicted"/>
<accession>A0A1X6XN19</accession>
<dbReference type="AlphaFoldDB" id="A0A1X6XN19"/>
<feature type="region of interest" description="Disordered" evidence="1">
    <location>
        <begin position="199"/>
        <end position="262"/>
    </location>
</feature>
<reference evidence="5" key="1">
    <citation type="submission" date="2017-02" db="EMBL/GenBank/DDBJ databases">
        <authorList>
            <person name="Dridi B."/>
        </authorList>
    </citation>
    <scope>NUCLEOTIDE SEQUENCE [LARGE SCALE GENOMIC DNA]</scope>
    <source>
        <strain evidence="5">B Co 03.10</strain>
    </source>
</reference>
<gene>
    <name evidence="4" type="ORF">FM105_12840</name>
</gene>
<keyword evidence="2" id="KW-0812">Transmembrane</keyword>
<organism evidence="4 5">
    <name type="scientific">Brevibacterium yomogidense</name>
    <dbReference type="NCBI Taxonomy" id="946573"/>
    <lineage>
        <taxon>Bacteria</taxon>
        <taxon>Bacillati</taxon>
        <taxon>Actinomycetota</taxon>
        <taxon>Actinomycetes</taxon>
        <taxon>Micrococcales</taxon>
        <taxon>Brevibacteriaceae</taxon>
        <taxon>Brevibacterium</taxon>
    </lineage>
</organism>
<keyword evidence="2" id="KW-0472">Membrane</keyword>
<dbReference type="InterPro" id="IPR012551">
    <property type="entry name" value="DUF1707_SHOCT-like"/>
</dbReference>
<dbReference type="RefSeq" id="WP_087008806.1">
    <property type="nucleotide sequence ID" value="NZ_FWFF01000020.1"/>
</dbReference>
<keyword evidence="5" id="KW-1185">Reference proteome</keyword>
<evidence type="ECO:0000256" key="2">
    <source>
        <dbReference type="SAM" id="Phobius"/>
    </source>
</evidence>
<feature type="compositionally biased region" description="Acidic residues" evidence="1">
    <location>
        <begin position="248"/>
        <end position="262"/>
    </location>
</feature>
<evidence type="ECO:0000259" key="3">
    <source>
        <dbReference type="Pfam" id="PF08044"/>
    </source>
</evidence>
<evidence type="ECO:0000313" key="5">
    <source>
        <dbReference type="Proteomes" id="UP000196581"/>
    </source>
</evidence>
<keyword evidence="2" id="KW-1133">Transmembrane helix</keyword>
<dbReference type="Proteomes" id="UP000196581">
    <property type="component" value="Unassembled WGS sequence"/>
</dbReference>
<feature type="region of interest" description="Disordered" evidence="1">
    <location>
        <begin position="82"/>
        <end position="126"/>
    </location>
</feature>
<protein>
    <recommendedName>
        <fullName evidence="3">DUF1707 domain-containing protein</fullName>
    </recommendedName>
</protein>
<feature type="transmembrane region" description="Helical" evidence="2">
    <location>
        <begin position="173"/>
        <end position="193"/>
    </location>
</feature>
<dbReference type="EMBL" id="FWFF01000020">
    <property type="protein sequence ID" value="SLN00528.1"/>
    <property type="molecule type" value="Genomic_DNA"/>
</dbReference>
<evidence type="ECO:0000313" key="4">
    <source>
        <dbReference type="EMBL" id="SLN00528.1"/>
    </source>
</evidence>
<feature type="domain" description="DUF1707" evidence="3">
    <location>
        <begin position="20"/>
        <end position="71"/>
    </location>
</feature>
<dbReference type="Pfam" id="PF08044">
    <property type="entry name" value="DUF1707"/>
    <property type="match status" value="1"/>
</dbReference>
<feature type="transmembrane region" description="Helical" evidence="2">
    <location>
        <begin position="145"/>
        <end position="167"/>
    </location>
</feature>
<name>A0A1X6XN19_9MICO</name>
<evidence type="ECO:0000256" key="1">
    <source>
        <dbReference type="SAM" id="MobiDB-lite"/>
    </source>
</evidence>
<sequence length="262" mass="29005">MPQENIWSRFRLDPRLHTRLRAADEDRDIVRECLGEAFADGRLDRDEFDERLAAVGEARLLGDLLDSLSDLVLDARPIDPDSDEGRALDRGTAPETGMVRTGAAPGASGTLSRGASHDPLSPPLPQTYDEIDIASREHYAKMLRASLSSFVGASAITTLVWLAVGLFSGGFSLFWPIFVMLGTGINVISTISSRRRTIEDRRRKLTRQARKQRELDAGPGTYGGGSGPRSRSDERREIRRKRTRADDQDPGEQDLDDSDERG</sequence>